<feature type="transmembrane region" description="Helical" evidence="5">
    <location>
        <begin position="134"/>
        <end position="156"/>
    </location>
</feature>
<comment type="subcellular location">
    <subcellularLocation>
        <location evidence="1">Cell membrane</location>
        <topology evidence="1">Multi-pass membrane protein</topology>
    </subcellularLocation>
</comment>
<keyword evidence="8" id="KW-1185">Reference proteome</keyword>
<dbReference type="InterPro" id="IPR020846">
    <property type="entry name" value="MFS_dom"/>
</dbReference>
<evidence type="ECO:0000256" key="1">
    <source>
        <dbReference type="ARBA" id="ARBA00004651"/>
    </source>
</evidence>
<proteinExistence type="predicted"/>
<keyword evidence="4 5" id="KW-0472">Membrane</keyword>
<evidence type="ECO:0000313" key="7">
    <source>
        <dbReference type="EMBL" id="MCH6468653.1"/>
    </source>
</evidence>
<dbReference type="InterPro" id="IPR036259">
    <property type="entry name" value="MFS_trans_sf"/>
</dbReference>
<dbReference type="PANTHER" id="PTHR23508">
    <property type="entry name" value="CARBOXYLIC ACID TRANSPORTER PROTEIN HOMOLOG"/>
    <property type="match status" value="1"/>
</dbReference>
<feature type="transmembrane region" description="Helical" evidence="5">
    <location>
        <begin position="101"/>
        <end position="122"/>
    </location>
</feature>
<feature type="transmembrane region" description="Helical" evidence="5">
    <location>
        <begin position="335"/>
        <end position="359"/>
    </location>
</feature>
<dbReference type="PROSITE" id="PS50850">
    <property type="entry name" value="MFS"/>
    <property type="match status" value="1"/>
</dbReference>
<sequence length="413" mass="43195">MDPHRRWIVGLCWLTVVFEGYDLVALGAAIPTLLDTKFGGIDAASATFVATISSVGVGVGAALIGPISDRFGRRIPLIACVLAFSVFTILFPLAPNTTIMGVLRLLAGIGLGGCMPVAVTAMQEAAPSNARAHSSTITMTGYHVGAILASLVAILAGRQWPVMFYVGGVLGVVAALVMWAKLPETRTVTAPAAVVKREGSAVRLSGLLRPPYLRITVGLWTAAFMGLLLVYGLNTWLPQLMRGAGYNVSDSLVLLLVLNVGAVAGMLIGGRVADRRGIKGTTMFWFGAAAVLLMVLSLKMDNQLVLNGFVFVTGIFVFCAQVLVYGFVGYIYPRTVVATGMGFVSAFGRLGAIAGPWFTGMLVVAHLAYPMSFYVFAASALLGVVAIAAVPKPRPSASESQAPGAHASTTTNN</sequence>
<feature type="transmembrane region" description="Helical" evidence="5">
    <location>
        <begin position="282"/>
        <end position="298"/>
    </location>
</feature>
<evidence type="ECO:0000256" key="3">
    <source>
        <dbReference type="ARBA" id="ARBA00022989"/>
    </source>
</evidence>
<feature type="transmembrane region" description="Helical" evidence="5">
    <location>
        <begin position="212"/>
        <end position="232"/>
    </location>
</feature>
<evidence type="ECO:0000259" key="6">
    <source>
        <dbReference type="PROSITE" id="PS50850"/>
    </source>
</evidence>
<evidence type="ECO:0000313" key="8">
    <source>
        <dbReference type="Proteomes" id="UP001202922"/>
    </source>
</evidence>
<reference evidence="7 8" key="1">
    <citation type="submission" date="2022-03" db="EMBL/GenBank/DDBJ databases">
        <title>Sinomonas sp. isolated from a soil.</title>
        <authorList>
            <person name="Han J."/>
            <person name="Kim D.-U."/>
        </authorList>
    </citation>
    <scope>NUCLEOTIDE SEQUENCE [LARGE SCALE GENOMIC DNA]</scope>
    <source>
        <strain evidence="7 8">5-5</strain>
    </source>
</reference>
<dbReference type="CDD" id="cd17365">
    <property type="entry name" value="MFS_PcaK_like"/>
    <property type="match status" value="1"/>
</dbReference>
<dbReference type="Gene3D" id="1.20.1250.20">
    <property type="entry name" value="MFS general substrate transporter like domains"/>
    <property type="match status" value="2"/>
</dbReference>
<dbReference type="PANTHER" id="PTHR23508:SF10">
    <property type="entry name" value="CARBOXYLIC ACID TRANSPORTER PROTEIN HOMOLOG"/>
    <property type="match status" value="1"/>
</dbReference>
<comment type="caution">
    <text evidence="7">The sequence shown here is derived from an EMBL/GenBank/DDBJ whole genome shotgun (WGS) entry which is preliminary data.</text>
</comment>
<name>A0ABS9TW90_9MICC</name>
<dbReference type="EMBL" id="JAKZBV010000001">
    <property type="protein sequence ID" value="MCH6468653.1"/>
    <property type="molecule type" value="Genomic_DNA"/>
</dbReference>
<feature type="transmembrane region" description="Helical" evidence="5">
    <location>
        <begin position="371"/>
        <end position="390"/>
    </location>
</feature>
<dbReference type="Pfam" id="PF07690">
    <property type="entry name" value="MFS_1"/>
    <property type="match status" value="1"/>
</dbReference>
<feature type="transmembrane region" description="Helical" evidence="5">
    <location>
        <begin position="252"/>
        <end position="270"/>
    </location>
</feature>
<feature type="transmembrane region" description="Helical" evidence="5">
    <location>
        <begin position="43"/>
        <end position="63"/>
    </location>
</feature>
<dbReference type="InterPro" id="IPR005829">
    <property type="entry name" value="Sugar_transporter_CS"/>
</dbReference>
<feature type="transmembrane region" description="Helical" evidence="5">
    <location>
        <begin position="162"/>
        <end position="180"/>
    </location>
</feature>
<evidence type="ECO:0000256" key="4">
    <source>
        <dbReference type="ARBA" id="ARBA00023136"/>
    </source>
</evidence>
<feature type="domain" description="Major facilitator superfamily (MFS) profile" evidence="6">
    <location>
        <begin position="8"/>
        <end position="395"/>
    </location>
</feature>
<feature type="transmembrane region" description="Helical" evidence="5">
    <location>
        <begin position="304"/>
        <end position="328"/>
    </location>
</feature>
<protein>
    <submittedName>
        <fullName evidence="7">Aromatic acid/H+ symport family MFS transporter</fullName>
    </submittedName>
</protein>
<dbReference type="PROSITE" id="PS00216">
    <property type="entry name" value="SUGAR_TRANSPORT_1"/>
    <property type="match status" value="1"/>
</dbReference>
<accession>A0ABS9TW90</accession>
<dbReference type="RefSeq" id="WP_241050557.1">
    <property type="nucleotide sequence ID" value="NZ_JAKZBV010000001.1"/>
</dbReference>
<dbReference type="SUPFAM" id="SSF103473">
    <property type="entry name" value="MFS general substrate transporter"/>
    <property type="match status" value="1"/>
</dbReference>
<evidence type="ECO:0000256" key="2">
    <source>
        <dbReference type="ARBA" id="ARBA00022692"/>
    </source>
</evidence>
<keyword evidence="2 5" id="KW-0812">Transmembrane</keyword>
<evidence type="ECO:0000256" key="5">
    <source>
        <dbReference type="SAM" id="Phobius"/>
    </source>
</evidence>
<feature type="transmembrane region" description="Helical" evidence="5">
    <location>
        <begin position="75"/>
        <end position="95"/>
    </location>
</feature>
<dbReference type="InterPro" id="IPR011701">
    <property type="entry name" value="MFS"/>
</dbReference>
<dbReference type="Proteomes" id="UP001202922">
    <property type="component" value="Unassembled WGS sequence"/>
</dbReference>
<keyword evidence="3 5" id="KW-1133">Transmembrane helix</keyword>
<gene>
    <name evidence="7" type="ORF">L0M17_01405</name>
</gene>
<organism evidence="7 8">
    <name type="scientific">Sinomonas terrae</name>
    <dbReference type="NCBI Taxonomy" id="2908838"/>
    <lineage>
        <taxon>Bacteria</taxon>
        <taxon>Bacillati</taxon>
        <taxon>Actinomycetota</taxon>
        <taxon>Actinomycetes</taxon>
        <taxon>Micrococcales</taxon>
        <taxon>Micrococcaceae</taxon>
        <taxon>Sinomonas</taxon>
    </lineage>
</organism>